<dbReference type="RefSeq" id="WP_347164825.1">
    <property type="nucleotide sequence ID" value="NZ_JBDNCH010000001.1"/>
</dbReference>
<keyword evidence="2" id="KW-1185">Reference proteome</keyword>
<organism evidence="1 2">
    <name type="scientific">Ponticoccus litoralis</name>
    <dbReference type="NCBI Taxonomy" id="422297"/>
    <lineage>
        <taxon>Bacteria</taxon>
        <taxon>Pseudomonadati</taxon>
        <taxon>Pseudomonadota</taxon>
        <taxon>Alphaproteobacteria</taxon>
        <taxon>Rhodobacterales</taxon>
        <taxon>Roseobacteraceae</taxon>
        <taxon>Ponticoccus</taxon>
    </lineage>
</organism>
<dbReference type="Proteomes" id="UP001428774">
    <property type="component" value="Unassembled WGS sequence"/>
</dbReference>
<comment type="caution">
    <text evidence="1">The sequence shown here is derived from an EMBL/GenBank/DDBJ whole genome shotgun (WGS) entry which is preliminary data.</text>
</comment>
<name>A0AAW9SMG7_9RHOB</name>
<dbReference type="AlphaFoldDB" id="A0AAW9SMG7"/>
<gene>
    <name evidence="1" type="ORF">ABFB10_00145</name>
</gene>
<evidence type="ECO:0008006" key="3">
    <source>
        <dbReference type="Google" id="ProtNLM"/>
    </source>
</evidence>
<dbReference type="EMBL" id="JBDNCH010000001">
    <property type="protein sequence ID" value="MEN9059678.1"/>
    <property type="molecule type" value="Genomic_DNA"/>
</dbReference>
<accession>A0AAW9SMG7</accession>
<protein>
    <recommendedName>
        <fullName evidence="3">SCP2 domain-containing protein</fullName>
    </recommendedName>
</protein>
<sequence length="124" mass="14213">MLETIEAMRQELGRTPHLVRLGRLFSDTVLLQVDEAEYYLHFEKGALARVETGPSRKIAWRFAIRTDAEALRAFWTARPAPGFHDLFGLVKIERARIDGDILSLVKNLRFFKEFLALGRGEARA</sequence>
<proteinExistence type="predicted"/>
<evidence type="ECO:0000313" key="2">
    <source>
        <dbReference type="Proteomes" id="UP001428774"/>
    </source>
</evidence>
<evidence type="ECO:0000313" key="1">
    <source>
        <dbReference type="EMBL" id="MEN9059678.1"/>
    </source>
</evidence>
<reference evidence="1 2" key="1">
    <citation type="submission" date="2024-05" db="EMBL/GenBank/DDBJ databases">
        <title>Genome sequence of Ponticoccus litoralis KCCM 90028.</title>
        <authorList>
            <person name="Kim J.M."/>
            <person name="Lee J.K."/>
            <person name="Choi B.J."/>
            <person name="Bayburt H."/>
            <person name="Baek J.H."/>
            <person name="Jeon C.O."/>
        </authorList>
    </citation>
    <scope>NUCLEOTIDE SEQUENCE [LARGE SCALE GENOMIC DNA]</scope>
    <source>
        <strain evidence="1 2">KCCM 90028</strain>
    </source>
</reference>